<dbReference type="InterPro" id="IPR008984">
    <property type="entry name" value="SMAD_FHA_dom_sf"/>
</dbReference>
<dbReference type="GO" id="GO:0031011">
    <property type="term" value="C:Ino80 complex"/>
    <property type="evidence" value="ECO:0007669"/>
    <property type="project" value="InterPro"/>
</dbReference>
<feature type="domain" description="FHA" evidence="2">
    <location>
        <begin position="384"/>
        <end position="440"/>
    </location>
</feature>
<dbReference type="GO" id="GO:0071339">
    <property type="term" value="C:MLL1 complex"/>
    <property type="evidence" value="ECO:0007669"/>
    <property type="project" value="InterPro"/>
</dbReference>
<dbReference type="PANTHER" id="PTHR13233">
    <property type="entry name" value="MICROSPHERULE PROTEIN 1"/>
    <property type="match status" value="1"/>
</dbReference>
<dbReference type="EMBL" id="HACA01007876">
    <property type="protein sequence ID" value="CDW25237.1"/>
    <property type="molecule type" value="Transcribed_RNA"/>
</dbReference>
<feature type="compositionally biased region" description="Low complexity" evidence="1">
    <location>
        <begin position="74"/>
        <end position="83"/>
    </location>
</feature>
<dbReference type="GO" id="GO:0045944">
    <property type="term" value="P:positive regulation of transcription by RNA polymerase II"/>
    <property type="evidence" value="ECO:0007669"/>
    <property type="project" value="TreeGrafter"/>
</dbReference>
<dbReference type="SMART" id="SM00240">
    <property type="entry name" value="FHA"/>
    <property type="match status" value="1"/>
</dbReference>
<dbReference type="OrthoDB" id="10262769at2759"/>
<organism evidence="3">
    <name type="scientific">Lepeophtheirus salmonis</name>
    <name type="common">Salmon louse</name>
    <name type="synonym">Caligus salmonis</name>
    <dbReference type="NCBI Taxonomy" id="72036"/>
    <lineage>
        <taxon>Eukaryota</taxon>
        <taxon>Metazoa</taxon>
        <taxon>Ecdysozoa</taxon>
        <taxon>Arthropoda</taxon>
        <taxon>Crustacea</taxon>
        <taxon>Multicrustacea</taxon>
        <taxon>Hexanauplia</taxon>
        <taxon>Copepoda</taxon>
        <taxon>Siphonostomatoida</taxon>
        <taxon>Caligidae</taxon>
        <taxon>Lepeophtheirus</taxon>
    </lineage>
</organism>
<gene>
    <name evidence="3" type="primary">mcrs1</name>
</gene>
<evidence type="ECO:0000259" key="2">
    <source>
        <dbReference type="PROSITE" id="PS50006"/>
    </source>
</evidence>
<dbReference type="GO" id="GO:0002151">
    <property type="term" value="F:G-quadruplex RNA binding"/>
    <property type="evidence" value="ECO:0007669"/>
    <property type="project" value="InterPro"/>
</dbReference>
<name>A0A0K2THX1_LEPSM</name>
<dbReference type="GO" id="GO:0044545">
    <property type="term" value="C:NSL complex"/>
    <property type="evidence" value="ECO:0007669"/>
    <property type="project" value="TreeGrafter"/>
</dbReference>
<protein>
    <submittedName>
        <fullName evidence="3">Microspherule protein 1 [Anolis carolinensis]</fullName>
    </submittedName>
</protein>
<dbReference type="Pfam" id="PF13325">
    <property type="entry name" value="MCRS_N"/>
    <property type="match status" value="1"/>
</dbReference>
<sequence>MSSSSESKGLSSAQVETGRALNLPSYGSNLPVELQGSSWEEGQPRKSRRTIKRKRFDDEIVDSGPGIILNKPTPISQQQPSQQGLGAPTPGPLQTISTVVGNSSTVAASPLPPLDPNRVSPPKKKKKKKKKSSSGGRSREGGRNLGRWKPWDDYALILNTVRVRDLSLVWKGVSFSCHFTLGEVTERWSSLMYNPLISKLAMRAVRNLHPEVVTSIERKLLFSPQEEKILLDIPIQSPLRPSDKPDPQKEEFDEILRKHPLEFHYSRTPIILLKHWQVMKQNFLLNEQAVHPLPKDNNILNFHDAEDSINDGELFEPKDQILDAELAASDRKCKMEIRHLEAEVNRWQVMVDKVNGKGPPDFDNQTLAVLRGRIVRYLMRSKEITLGRVSSDSSVDVDLKLEGPAWKVSRCQGRIKLRNSGEFFIYNEGKRSLFVDGRPVPRGNSCRLTNDTVLEIASLKFVFLINQDLIEAIRLEAGKPYV</sequence>
<evidence type="ECO:0000313" key="3">
    <source>
        <dbReference type="EMBL" id="CDW25237.1"/>
    </source>
</evidence>
<feature type="region of interest" description="Disordered" evidence="1">
    <location>
        <begin position="21"/>
        <end position="144"/>
    </location>
</feature>
<feature type="compositionally biased region" description="Basic residues" evidence="1">
    <location>
        <begin position="45"/>
        <end position="54"/>
    </location>
</feature>
<reference evidence="3" key="1">
    <citation type="submission" date="2014-05" db="EMBL/GenBank/DDBJ databases">
        <authorList>
            <person name="Chronopoulou M."/>
        </authorList>
    </citation>
    <scope>NUCLEOTIDE SEQUENCE</scope>
    <source>
        <tissue evidence="3">Whole organism</tissue>
    </source>
</reference>
<proteinExistence type="predicted"/>
<dbReference type="InterPro" id="IPR025999">
    <property type="entry name" value="MCRS_N"/>
</dbReference>
<dbReference type="AlphaFoldDB" id="A0A0K2THX1"/>
<dbReference type="CDD" id="cd22687">
    <property type="entry name" value="FHA_MCRS1"/>
    <property type="match status" value="1"/>
</dbReference>
<dbReference type="InterPro" id="IPR000253">
    <property type="entry name" value="FHA_dom"/>
</dbReference>
<feature type="compositionally biased region" description="Basic residues" evidence="1">
    <location>
        <begin position="121"/>
        <end position="132"/>
    </location>
</feature>
<feature type="compositionally biased region" description="Polar residues" evidence="1">
    <location>
        <begin position="92"/>
        <end position="107"/>
    </location>
</feature>
<dbReference type="PROSITE" id="PS50006">
    <property type="entry name" value="FHA_DOMAIN"/>
    <property type="match status" value="1"/>
</dbReference>
<accession>A0A0K2THX1</accession>
<dbReference type="SUPFAM" id="SSF49879">
    <property type="entry name" value="SMAD/FHA domain"/>
    <property type="match status" value="1"/>
</dbReference>
<dbReference type="Pfam" id="PF00498">
    <property type="entry name" value="FHA"/>
    <property type="match status" value="1"/>
</dbReference>
<dbReference type="InterPro" id="IPR037912">
    <property type="entry name" value="MCRS1"/>
</dbReference>
<dbReference type="PANTHER" id="PTHR13233:SF0">
    <property type="entry name" value="MICROSPHERULE PROTEIN 1"/>
    <property type="match status" value="1"/>
</dbReference>
<dbReference type="Gene3D" id="2.60.200.20">
    <property type="match status" value="1"/>
</dbReference>
<evidence type="ECO:0000256" key="1">
    <source>
        <dbReference type="SAM" id="MobiDB-lite"/>
    </source>
</evidence>